<dbReference type="GO" id="GO:0071949">
    <property type="term" value="F:FAD binding"/>
    <property type="evidence" value="ECO:0007669"/>
    <property type="project" value="InterPro"/>
</dbReference>
<feature type="domain" description="FAD-binding PCMH-type" evidence="6">
    <location>
        <begin position="66"/>
        <end position="230"/>
    </location>
</feature>
<evidence type="ECO:0000256" key="4">
    <source>
        <dbReference type="ARBA" id="ARBA00023002"/>
    </source>
</evidence>
<dbReference type="Pfam" id="PF01565">
    <property type="entry name" value="FAD_binding_4"/>
    <property type="match status" value="1"/>
</dbReference>
<dbReference type="RefSeq" id="XP_007861164.1">
    <property type="nucleotide sequence ID" value="XM_007862973.1"/>
</dbReference>
<protein>
    <submittedName>
        <fullName evidence="7">FAD-binding domain-containing protein</fullName>
    </submittedName>
</protein>
<dbReference type="InterPro" id="IPR016169">
    <property type="entry name" value="FAD-bd_PCMH_sub2"/>
</dbReference>
<dbReference type="EMBL" id="KB469296">
    <property type="protein sequence ID" value="EPQ60851.1"/>
    <property type="molecule type" value="Genomic_DNA"/>
</dbReference>
<dbReference type="InterPro" id="IPR036318">
    <property type="entry name" value="FAD-bd_PCMH-like_sf"/>
</dbReference>
<proteinExistence type="inferred from homology"/>
<keyword evidence="8" id="KW-1185">Reference proteome</keyword>
<dbReference type="SUPFAM" id="SSF56176">
    <property type="entry name" value="FAD-binding/transporter-associated domain-like"/>
    <property type="match status" value="1"/>
</dbReference>
<dbReference type="AlphaFoldDB" id="S7QMQ0"/>
<dbReference type="GeneID" id="19298509"/>
<keyword evidence="3" id="KW-0274">FAD</keyword>
<feature type="chain" id="PRO_5004556250" evidence="5">
    <location>
        <begin position="25"/>
        <end position="452"/>
    </location>
</feature>
<dbReference type="InterPro" id="IPR050416">
    <property type="entry name" value="FAD-linked_Oxidoreductase"/>
</dbReference>
<dbReference type="eggNOG" id="KOG1231">
    <property type="taxonomic scope" value="Eukaryota"/>
</dbReference>
<evidence type="ECO:0000313" key="8">
    <source>
        <dbReference type="Proteomes" id="UP000030669"/>
    </source>
</evidence>
<dbReference type="PANTHER" id="PTHR42973:SF13">
    <property type="entry name" value="FAD-BINDING PCMH-TYPE DOMAIN-CONTAINING PROTEIN"/>
    <property type="match status" value="1"/>
</dbReference>
<keyword evidence="4" id="KW-0560">Oxidoreductase</keyword>
<accession>S7QMQ0</accession>
<dbReference type="STRING" id="670483.S7QMQ0"/>
<dbReference type="KEGG" id="gtr:GLOTRDRAFT_102554"/>
<dbReference type="PROSITE" id="PS51387">
    <property type="entry name" value="FAD_PCMH"/>
    <property type="match status" value="1"/>
</dbReference>
<reference evidence="7 8" key="1">
    <citation type="journal article" date="2012" name="Science">
        <title>The Paleozoic origin of enzymatic lignin decomposition reconstructed from 31 fungal genomes.</title>
        <authorList>
            <person name="Floudas D."/>
            <person name="Binder M."/>
            <person name="Riley R."/>
            <person name="Barry K."/>
            <person name="Blanchette R.A."/>
            <person name="Henrissat B."/>
            <person name="Martinez A.T."/>
            <person name="Otillar R."/>
            <person name="Spatafora J.W."/>
            <person name="Yadav J.S."/>
            <person name="Aerts A."/>
            <person name="Benoit I."/>
            <person name="Boyd A."/>
            <person name="Carlson A."/>
            <person name="Copeland A."/>
            <person name="Coutinho P.M."/>
            <person name="de Vries R.P."/>
            <person name="Ferreira P."/>
            <person name="Findley K."/>
            <person name="Foster B."/>
            <person name="Gaskell J."/>
            <person name="Glotzer D."/>
            <person name="Gorecki P."/>
            <person name="Heitman J."/>
            <person name="Hesse C."/>
            <person name="Hori C."/>
            <person name="Igarashi K."/>
            <person name="Jurgens J.A."/>
            <person name="Kallen N."/>
            <person name="Kersten P."/>
            <person name="Kohler A."/>
            <person name="Kuees U."/>
            <person name="Kumar T.K.A."/>
            <person name="Kuo A."/>
            <person name="LaButti K."/>
            <person name="Larrondo L.F."/>
            <person name="Lindquist E."/>
            <person name="Ling A."/>
            <person name="Lombard V."/>
            <person name="Lucas S."/>
            <person name="Lundell T."/>
            <person name="Martin R."/>
            <person name="McLaughlin D.J."/>
            <person name="Morgenstern I."/>
            <person name="Morin E."/>
            <person name="Murat C."/>
            <person name="Nagy L.G."/>
            <person name="Nolan M."/>
            <person name="Ohm R.A."/>
            <person name="Patyshakuliyeva A."/>
            <person name="Rokas A."/>
            <person name="Ruiz-Duenas F.J."/>
            <person name="Sabat G."/>
            <person name="Salamov A."/>
            <person name="Samejima M."/>
            <person name="Schmutz J."/>
            <person name="Slot J.C."/>
            <person name="St John F."/>
            <person name="Stenlid J."/>
            <person name="Sun H."/>
            <person name="Sun S."/>
            <person name="Syed K."/>
            <person name="Tsang A."/>
            <person name="Wiebenga A."/>
            <person name="Young D."/>
            <person name="Pisabarro A."/>
            <person name="Eastwood D.C."/>
            <person name="Martin F."/>
            <person name="Cullen D."/>
            <person name="Grigoriev I.V."/>
            <person name="Hibbett D.S."/>
        </authorList>
    </citation>
    <scope>NUCLEOTIDE SEQUENCE [LARGE SCALE GENOMIC DNA]</scope>
    <source>
        <strain evidence="7 8">ATCC 11539</strain>
    </source>
</reference>
<dbReference type="PANTHER" id="PTHR42973">
    <property type="entry name" value="BINDING OXIDOREDUCTASE, PUTATIVE (AFU_ORTHOLOGUE AFUA_1G17690)-RELATED"/>
    <property type="match status" value="1"/>
</dbReference>
<organism evidence="7 8">
    <name type="scientific">Gloeophyllum trabeum (strain ATCC 11539 / FP-39264 / Madison 617)</name>
    <name type="common">Brown rot fungus</name>
    <dbReference type="NCBI Taxonomy" id="670483"/>
    <lineage>
        <taxon>Eukaryota</taxon>
        <taxon>Fungi</taxon>
        <taxon>Dikarya</taxon>
        <taxon>Basidiomycota</taxon>
        <taxon>Agaricomycotina</taxon>
        <taxon>Agaricomycetes</taxon>
        <taxon>Gloeophyllales</taxon>
        <taxon>Gloeophyllaceae</taxon>
        <taxon>Gloeophyllum</taxon>
    </lineage>
</organism>
<evidence type="ECO:0000256" key="3">
    <source>
        <dbReference type="ARBA" id="ARBA00022827"/>
    </source>
</evidence>
<dbReference type="InterPro" id="IPR006094">
    <property type="entry name" value="Oxid_FAD_bind_N"/>
</dbReference>
<evidence type="ECO:0000256" key="5">
    <source>
        <dbReference type="SAM" id="SignalP"/>
    </source>
</evidence>
<gene>
    <name evidence="7" type="ORF">GLOTRDRAFT_102554</name>
</gene>
<keyword evidence="5" id="KW-0732">Signal</keyword>
<evidence type="ECO:0000259" key="6">
    <source>
        <dbReference type="PROSITE" id="PS51387"/>
    </source>
</evidence>
<evidence type="ECO:0000256" key="2">
    <source>
        <dbReference type="ARBA" id="ARBA00022630"/>
    </source>
</evidence>
<dbReference type="GO" id="GO:0016491">
    <property type="term" value="F:oxidoreductase activity"/>
    <property type="evidence" value="ECO:0007669"/>
    <property type="project" value="UniProtKB-KW"/>
</dbReference>
<dbReference type="Gene3D" id="3.30.465.10">
    <property type="match status" value="1"/>
</dbReference>
<evidence type="ECO:0000256" key="1">
    <source>
        <dbReference type="ARBA" id="ARBA00005466"/>
    </source>
</evidence>
<comment type="similarity">
    <text evidence="1">Belongs to the oxygen-dependent FAD-linked oxidoreductase family.</text>
</comment>
<keyword evidence="2" id="KW-0285">Flavoprotein</keyword>
<dbReference type="HOGENOM" id="CLU_018354_1_0_1"/>
<dbReference type="InterPro" id="IPR016166">
    <property type="entry name" value="FAD-bd_PCMH"/>
</dbReference>
<dbReference type="OMA" id="HESAVYY"/>
<dbReference type="OrthoDB" id="2151789at2759"/>
<dbReference type="Proteomes" id="UP000030669">
    <property type="component" value="Unassembled WGS sequence"/>
</dbReference>
<sequence>MVAPTAGLLLLLWSCLAGSLSVQALDKRDTSSSCSQIASSISSASSVYYPGAPQWMEDIEHFSSSSTQQATCSVEPGTPQDVAVVLRILGSTNTTFAVKGGGHTSNPTFSSTTGVQISMTRFSGVTYNAGTSTVDVGSGLLWDDVYSALAPYNVTVVGGRVSGIGVAGFTLGGGYSFLTSQYGLTLDTVTGFELVTPTGAILEVTQSSYPDLMFALKGIVTRFTLQTYPIGEVWGGIIVYPASSMTAVSSAIGNYTANVRDPKAALLAAYNYAASQVIGSLTFFYDGPTPPDGIFDEFLAIPALEKDVSSRSWLSLFRYWGAQLALQSAELVSYDIEPFLPSLYSHGSTSTSAWPPIRAVPYLPMNIYYAWASSYSDNDFYEAAQQSVATVKAAAIAMGQNVESSFVYGNYAIFSTPITQIFGDQLPRLEAIRASVDPHNVMALTGGWRIPY</sequence>
<evidence type="ECO:0000313" key="7">
    <source>
        <dbReference type="EMBL" id="EPQ60851.1"/>
    </source>
</evidence>
<feature type="signal peptide" evidence="5">
    <location>
        <begin position="1"/>
        <end position="24"/>
    </location>
</feature>
<name>S7QMQ0_GLOTA</name>